<reference evidence="8 9" key="1">
    <citation type="journal article" date="2012" name="Science">
        <title>The Paleozoic origin of enzymatic lignin decomposition reconstructed from 31 fungal genomes.</title>
        <authorList>
            <person name="Floudas D."/>
            <person name="Binder M."/>
            <person name="Riley R."/>
            <person name="Barry K."/>
            <person name="Blanchette R.A."/>
            <person name="Henrissat B."/>
            <person name="Martinez A.T."/>
            <person name="Otillar R."/>
            <person name="Spatafora J.W."/>
            <person name="Yadav J.S."/>
            <person name="Aerts A."/>
            <person name="Benoit I."/>
            <person name="Boyd A."/>
            <person name="Carlson A."/>
            <person name="Copeland A."/>
            <person name="Coutinho P.M."/>
            <person name="de Vries R.P."/>
            <person name="Ferreira P."/>
            <person name="Findley K."/>
            <person name="Foster B."/>
            <person name="Gaskell J."/>
            <person name="Glotzer D."/>
            <person name="Gorecki P."/>
            <person name="Heitman J."/>
            <person name="Hesse C."/>
            <person name="Hori C."/>
            <person name="Igarashi K."/>
            <person name="Jurgens J.A."/>
            <person name="Kallen N."/>
            <person name="Kersten P."/>
            <person name="Kohler A."/>
            <person name="Kuees U."/>
            <person name="Kumar T.K.A."/>
            <person name="Kuo A."/>
            <person name="LaButti K."/>
            <person name="Larrondo L.F."/>
            <person name="Lindquist E."/>
            <person name="Ling A."/>
            <person name="Lombard V."/>
            <person name="Lucas S."/>
            <person name="Lundell T."/>
            <person name="Martin R."/>
            <person name="McLaughlin D.J."/>
            <person name="Morgenstern I."/>
            <person name="Morin E."/>
            <person name="Murat C."/>
            <person name="Nagy L.G."/>
            <person name="Nolan M."/>
            <person name="Ohm R.A."/>
            <person name="Patyshakuliyeva A."/>
            <person name="Rokas A."/>
            <person name="Ruiz-Duenas F.J."/>
            <person name="Sabat G."/>
            <person name="Salamov A."/>
            <person name="Samejima M."/>
            <person name="Schmutz J."/>
            <person name="Slot J.C."/>
            <person name="St John F."/>
            <person name="Stenlid J."/>
            <person name="Sun H."/>
            <person name="Sun S."/>
            <person name="Syed K."/>
            <person name="Tsang A."/>
            <person name="Wiebenga A."/>
            <person name="Young D."/>
            <person name="Pisabarro A."/>
            <person name="Eastwood D.C."/>
            <person name="Martin F."/>
            <person name="Cullen D."/>
            <person name="Grigoriev I.V."/>
            <person name="Hibbett D.S."/>
        </authorList>
    </citation>
    <scope>NUCLEOTIDE SEQUENCE</scope>
    <source>
        <strain evidence="9">FP-58527</strain>
    </source>
</reference>
<evidence type="ECO:0000256" key="2">
    <source>
        <dbReference type="ARBA" id="ARBA00022630"/>
    </source>
</evidence>
<comment type="cofactor">
    <cofactor evidence="4">
        <name>FAD</name>
        <dbReference type="ChEBI" id="CHEBI:57692"/>
    </cofactor>
</comment>
<organism evidence="8 9">
    <name type="scientific">Fomitopsis schrenkii</name>
    <name type="common">Brown rot fungus</name>
    <dbReference type="NCBI Taxonomy" id="2126942"/>
    <lineage>
        <taxon>Eukaryota</taxon>
        <taxon>Fungi</taxon>
        <taxon>Dikarya</taxon>
        <taxon>Basidiomycota</taxon>
        <taxon>Agaricomycotina</taxon>
        <taxon>Agaricomycetes</taxon>
        <taxon>Polyporales</taxon>
        <taxon>Fomitopsis</taxon>
    </lineage>
</organism>
<dbReference type="eggNOG" id="KOG0137">
    <property type="taxonomic scope" value="Eukaryota"/>
</dbReference>
<dbReference type="InterPro" id="IPR006091">
    <property type="entry name" value="Acyl-CoA_Oxase/DH_mid-dom"/>
</dbReference>
<dbReference type="InParanoid" id="S8EQS4"/>
<dbReference type="STRING" id="743788.S8EQS4"/>
<dbReference type="Gene3D" id="6.10.250.600">
    <property type="match status" value="1"/>
</dbReference>
<comment type="similarity">
    <text evidence="1 4">Belongs to the acyl-CoA dehydrogenase family.</text>
</comment>
<evidence type="ECO:0000313" key="8">
    <source>
        <dbReference type="EMBL" id="EPT05299.1"/>
    </source>
</evidence>
<evidence type="ECO:0000313" key="9">
    <source>
        <dbReference type="Proteomes" id="UP000015241"/>
    </source>
</evidence>
<sequence length="603" mass="66264">MRVEEGFQQPPYTEGHPYVTDPVLPDLLKRIVPSSIHADIDCDVTRFGDVVCTTMRSVNKLMAAPKFVQYDNWGRRVDDLQTSEGWRRMRELWQEEGLPGIFYERKHGEYSRIHGFAKIFLAVADSSSIDCPLSMTDGCARVVELLGNSAVKQDVYPRLTSRDPTVAFTAGQWMTERPGGSDVSRTETVATPALGETFPNSSAYGQRYKLDGFKWFSSATDSDVALALARTGPADKGTRALSLFLVPLRLPLLRERNEPRPPAFSNRIFIHRLKDKFGTTALPTAELSLEGTEAYLLGQPGQGVKLITPVLNITRVHSATASVGALRRCLAIATAYSKVREIKGGNQLLQDAPLHVADLAKVSVLYRALVHFLFGTVALLGKLECGVATEGEADRLRLLTPALKAFAAAKAATAMEECMTALGGAGYMTETEIGQLLRDALVEKIWEGTITVLSLDVVRAASKPAVLDAFLAWENSVLATCTHEFQVEHSLDAPLDALRSALNELSNAYAAPIRPLVPRPALFLLSHIACAVYLLEHAIWAYKVNAASRQVDLDAFKRWVEEGGLTEAVADVRRAKQAQPQRLQEDKDLVYGIDVNFKVSSRL</sequence>
<dbReference type="SUPFAM" id="SSF47203">
    <property type="entry name" value="Acyl-CoA dehydrogenase C-terminal domain-like"/>
    <property type="match status" value="1"/>
</dbReference>
<dbReference type="Pfam" id="PF02770">
    <property type="entry name" value="Acyl-CoA_dh_M"/>
    <property type="match status" value="1"/>
</dbReference>
<proteinExistence type="inferred from homology"/>
<evidence type="ECO:0000259" key="7">
    <source>
        <dbReference type="Pfam" id="PF18158"/>
    </source>
</evidence>
<evidence type="ECO:0000259" key="6">
    <source>
        <dbReference type="Pfam" id="PF02770"/>
    </source>
</evidence>
<evidence type="ECO:0000256" key="3">
    <source>
        <dbReference type="ARBA" id="ARBA00022827"/>
    </source>
</evidence>
<keyword evidence="9" id="KW-1185">Reference proteome</keyword>
<keyword evidence="2 4" id="KW-0285">Flavoprotein</keyword>
<dbReference type="InterPro" id="IPR052904">
    <property type="entry name" value="Acyl-CoA_dehydrogenase-like"/>
</dbReference>
<name>S8EQS4_FOMSC</name>
<gene>
    <name evidence="8" type="ORF">FOMPIDRAFT_1057572</name>
</gene>
<keyword evidence="4" id="KW-0560">Oxidoreductase</keyword>
<feature type="domain" description="Adaptive response protein AidB N-terminal" evidence="7">
    <location>
        <begin position="8"/>
        <end position="162"/>
    </location>
</feature>
<evidence type="ECO:0000259" key="5">
    <source>
        <dbReference type="Pfam" id="PF00441"/>
    </source>
</evidence>
<dbReference type="Pfam" id="PF18158">
    <property type="entry name" value="AidB_N"/>
    <property type="match status" value="1"/>
</dbReference>
<evidence type="ECO:0008006" key="10">
    <source>
        <dbReference type="Google" id="ProtNLM"/>
    </source>
</evidence>
<dbReference type="PANTHER" id="PTHR42707:SF2">
    <property type="entry name" value="ACD11 DEHYDROGENASE"/>
    <property type="match status" value="1"/>
</dbReference>
<dbReference type="OrthoDB" id="10251155at2759"/>
<accession>S8EQS4</accession>
<dbReference type="HOGENOM" id="CLU_016513_1_0_1"/>
<dbReference type="EMBL" id="KE504124">
    <property type="protein sequence ID" value="EPT05299.1"/>
    <property type="molecule type" value="Genomic_DNA"/>
</dbReference>
<evidence type="ECO:0000256" key="4">
    <source>
        <dbReference type="RuleBase" id="RU362125"/>
    </source>
</evidence>
<dbReference type="Pfam" id="PF00441">
    <property type="entry name" value="Acyl-CoA_dh_1"/>
    <property type="match status" value="1"/>
</dbReference>
<dbReference type="GO" id="GO:0003995">
    <property type="term" value="F:acyl-CoA dehydrogenase activity"/>
    <property type="evidence" value="ECO:0007669"/>
    <property type="project" value="TreeGrafter"/>
</dbReference>
<dbReference type="Proteomes" id="UP000015241">
    <property type="component" value="Unassembled WGS sequence"/>
</dbReference>
<feature type="domain" description="Acyl-CoA oxidase/dehydrogenase middle" evidence="6">
    <location>
        <begin position="172"/>
        <end position="290"/>
    </location>
</feature>
<dbReference type="InterPro" id="IPR041504">
    <property type="entry name" value="AidB_N"/>
</dbReference>
<dbReference type="InterPro" id="IPR009100">
    <property type="entry name" value="AcylCoA_DH/oxidase_NM_dom_sf"/>
</dbReference>
<dbReference type="Gene3D" id="2.40.110.20">
    <property type="match status" value="1"/>
</dbReference>
<dbReference type="AlphaFoldDB" id="S8EQS4"/>
<keyword evidence="3 4" id="KW-0274">FAD</keyword>
<feature type="domain" description="Acyl-CoA dehydrogenase/oxidase C-terminal" evidence="5">
    <location>
        <begin position="301"/>
        <end position="460"/>
    </location>
</feature>
<dbReference type="InterPro" id="IPR036250">
    <property type="entry name" value="AcylCo_DH-like_C"/>
</dbReference>
<dbReference type="InterPro" id="IPR009075">
    <property type="entry name" value="AcylCo_DH/oxidase_C"/>
</dbReference>
<evidence type="ECO:0000256" key="1">
    <source>
        <dbReference type="ARBA" id="ARBA00009347"/>
    </source>
</evidence>
<dbReference type="SUPFAM" id="SSF56645">
    <property type="entry name" value="Acyl-CoA dehydrogenase NM domain-like"/>
    <property type="match status" value="1"/>
</dbReference>
<dbReference type="Gene3D" id="1.20.140.10">
    <property type="entry name" value="Butyryl-CoA Dehydrogenase, subunit A, domain 3"/>
    <property type="match status" value="1"/>
</dbReference>
<dbReference type="PANTHER" id="PTHR42707">
    <property type="entry name" value="ACYL-COA DEHYDROGENASE"/>
    <property type="match status" value="1"/>
</dbReference>
<protein>
    <recommendedName>
        <fullName evidence="10">Acyl-CoA dehydrogenase/oxidase C-terminal domain-containing protein</fullName>
    </recommendedName>
</protein>